<dbReference type="Proteomes" id="UP000750197">
    <property type="component" value="Unassembled WGS sequence"/>
</dbReference>
<dbReference type="PANTHER" id="PTHR43283:SF11">
    <property type="entry name" value="BETA-LACTAMASE-RELATED DOMAIN-CONTAINING PROTEIN"/>
    <property type="match status" value="1"/>
</dbReference>
<reference evidence="3" key="1">
    <citation type="submission" date="2021-04" db="EMBL/GenBank/DDBJ databases">
        <title>Genomic insights into ecological role and evolution of a novel Thermoplasmata order Candidatus Sysuiplasmatales.</title>
        <authorList>
            <person name="Yuan Y."/>
        </authorList>
    </citation>
    <scope>NUCLEOTIDE SEQUENCE</scope>
    <source>
        <strain evidence="4">TUT19-bin139</strain>
        <strain evidence="3">YP2-bin.285</strain>
    </source>
</reference>
<dbReference type="AlphaFoldDB" id="A0A8J7YJZ2"/>
<dbReference type="PANTHER" id="PTHR43283">
    <property type="entry name" value="BETA-LACTAMASE-RELATED"/>
    <property type="match status" value="1"/>
</dbReference>
<dbReference type="Pfam" id="PF00144">
    <property type="entry name" value="Beta-lactamase"/>
    <property type="match status" value="1"/>
</dbReference>
<comment type="caution">
    <text evidence="3">The sequence shown here is derived from an EMBL/GenBank/DDBJ whole genome shotgun (WGS) entry which is preliminary data.</text>
</comment>
<dbReference type="InterPro" id="IPR050789">
    <property type="entry name" value="Diverse_Enzym_Activities"/>
</dbReference>
<dbReference type="Gene3D" id="3.40.710.10">
    <property type="entry name" value="DD-peptidase/beta-lactamase superfamily"/>
    <property type="match status" value="1"/>
</dbReference>
<accession>A0A8J7YJZ2</accession>
<evidence type="ECO:0000313" key="5">
    <source>
        <dbReference type="Proteomes" id="UP000716004"/>
    </source>
</evidence>
<gene>
    <name evidence="3" type="ORF">J9259_06025</name>
    <name evidence="4" type="ORF">KIY12_07505</name>
</gene>
<proteinExistence type="predicted"/>
<evidence type="ECO:0000313" key="4">
    <source>
        <dbReference type="EMBL" id="MBX8644548.1"/>
    </source>
</evidence>
<dbReference type="InterPro" id="IPR012338">
    <property type="entry name" value="Beta-lactam/transpept-like"/>
</dbReference>
<name>A0A8J7YJZ2_9ARCH</name>
<organism evidence="3 5">
    <name type="scientific">Candidatus Sysuiplasma superficiale</name>
    <dbReference type="NCBI Taxonomy" id="2823368"/>
    <lineage>
        <taxon>Archaea</taxon>
        <taxon>Methanobacteriati</taxon>
        <taxon>Thermoplasmatota</taxon>
        <taxon>Thermoplasmata</taxon>
        <taxon>Candidatus Sysuiplasmatales</taxon>
        <taxon>Candidatus Sysuiplasmataceae</taxon>
        <taxon>Candidatus Sysuiplasma</taxon>
    </lineage>
</organism>
<dbReference type="Proteomes" id="UP000716004">
    <property type="component" value="Unassembled WGS sequence"/>
</dbReference>
<feature type="domain" description="Beta-lactamase-related" evidence="2">
    <location>
        <begin position="9"/>
        <end position="349"/>
    </location>
</feature>
<sequence length="361" mass="40444">MNQKLKRELDSLIARGLADGSFPGAVALVARKGKVEYFHAAGRSMLIPEERKMNRDSLFDMASLTKVVATTPAVLQMLDEGLLSLSDSVNSYFSEFDWSAGNSKATVEDLLCHSSGFPSHYPFYKMVSEDIPVTDAIIRMISGMQPLYEPGKSELYSDIDFILLGRIVERISGKPLDEYCRERIFRVLDMKDTMFNPPESLKHRFVATEIYPDRIALGTVHDENAFHMKGVAGHAGLFSTAQDLLKYCQAMLDFGSADGGAVVSKRSAYEMIRQRRPSIRGSYGLGWQLNNGEYVGPFGDLFPLWSFGHTGFTGTMLWMDRKSGVVSILLTNRVHPNRKNVAILRYRRLFNNIVASNLISD</sequence>
<dbReference type="GO" id="GO:0016787">
    <property type="term" value="F:hydrolase activity"/>
    <property type="evidence" value="ECO:0007669"/>
    <property type="project" value="UniProtKB-KW"/>
</dbReference>
<evidence type="ECO:0000313" key="3">
    <source>
        <dbReference type="EMBL" id="MBX8632057.1"/>
    </source>
</evidence>
<dbReference type="EMBL" id="JAHEAC010000072">
    <property type="protein sequence ID" value="MBX8644548.1"/>
    <property type="molecule type" value="Genomic_DNA"/>
</dbReference>
<dbReference type="SUPFAM" id="SSF56601">
    <property type="entry name" value="beta-lactamase/transpeptidase-like"/>
    <property type="match status" value="1"/>
</dbReference>
<evidence type="ECO:0000259" key="2">
    <source>
        <dbReference type="Pfam" id="PF00144"/>
    </source>
</evidence>
<protein>
    <submittedName>
        <fullName evidence="3">Beta-lactamase family protein</fullName>
    </submittedName>
    <submittedName>
        <fullName evidence="4">Serine hydrolase</fullName>
    </submittedName>
</protein>
<keyword evidence="1 4" id="KW-0378">Hydrolase</keyword>
<dbReference type="InterPro" id="IPR001466">
    <property type="entry name" value="Beta-lactam-related"/>
</dbReference>
<evidence type="ECO:0000256" key="1">
    <source>
        <dbReference type="ARBA" id="ARBA00022801"/>
    </source>
</evidence>
<dbReference type="EMBL" id="JAGVSJ010000013">
    <property type="protein sequence ID" value="MBX8632057.1"/>
    <property type="molecule type" value="Genomic_DNA"/>
</dbReference>